<dbReference type="EMBL" id="WNDS01000003">
    <property type="protein sequence ID" value="KAF1015188.1"/>
    <property type="molecule type" value="Genomic_DNA"/>
</dbReference>
<keyword evidence="2" id="KW-0560">Oxidoreductase</keyword>
<accession>A0A7V8FGP5</accession>
<evidence type="ECO:0000256" key="4">
    <source>
        <dbReference type="SAM" id="Phobius"/>
    </source>
</evidence>
<protein>
    <submittedName>
        <fullName evidence="6">Coniferyl aldehyde dehydrogenase</fullName>
    </submittedName>
</protein>
<dbReference type="PANTHER" id="PTHR43570">
    <property type="entry name" value="ALDEHYDE DEHYDROGENASE"/>
    <property type="match status" value="1"/>
</dbReference>
<gene>
    <name evidence="6" type="primary">calB_1</name>
    <name evidence="6" type="ORF">GAK31_02678</name>
</gene>
<organism evidence="6 7">
    <name type="scientific">Stenotrophomonas maltophilia</name>
    <name type="common">Pseudomonas maltophilia</name>
    <name type="synonym">Xanthomonas maltophilia</name>
    <dbReference type="NCBI Taxonomy" id="40324"/>
    <lineage>
        <taxon>Bacteria</taxon>
        <taxon>Pseudomonadati</taxon>
        <taxon>Pseudomonadota</taxon>
        <taxon>Gammaproteobacteria</taxon>
        <taxon>Lysobacterales</taxon>
        <taxon>Lysobacteraceae</taxon>
        <taxon>Stenotrophomonas</taxon>
        <taxon>Stenotrophomonas maltophilia group</taxon>
    </lineage>
</organism>
<keyword evidence="4" id="KW-0472">Membrane</keyword>
<feature type="transmembrane region" description="Helical" evidence="4">
    <location>
        <begin position="173"/>
        <end position="191"/>
    </location>
</feature>
<dbReference type="SUPFAM" id="SSF53720">
    <property type="entry name" value="ALDH-like"/>
    <property type="match status" value="1"/>
</dbReference>
<reference evidence="7" key="1">
    <citation type="journal article" date="2020" name="MBio">
        <title>Horizontal gene transfer to a defensive symbiont with a reduced genome amongst a multipartite beetle microbiome.</title>
        <authorList>
            <person name="Waterworth S.C."/>
            <person name="Florez L.V."/>
            <person name="Rees E.R."/>
            <person name="Hertweck C."/>
            <person name="Kaltenpoth M."/>
            <person name="Kwan J.C."/>
        </authorList>
    </citation>
    <scope>NUCLEOTIDE SEQUENCE [LARGE SCALE GENOMIC DNA]</scope>
</reference>
<feature type="domain" description="Aldehyde dehydrogenase" evidence="5">
    <location>
        <begin position="2"/>
        <end position="146"/>
    </location>
</feature>
<evidence type="ECO:0000256" key="3">
    <source>
        <dbReference type="ARBA" id="ARBA00023027"/>
    </source>
</evidence>
<dbReference type="GO" id="GO:0006081">
    <property type="term" value="P:aldehyde metabolic process"/>
    <property type="evidence" value="ECO:0007669"/>
    <property type="project" value="InterPro"/>
</dbReference>
<evidence type="ECO:0000313" key="7">
    <source>
        <dbReference type="Proteomes" id="UP000487117"/>
    </source>
</evidence>
<dbReference type="GO" id="GO:0004029">
    <property type="term" value="F:aldehyde dehydrogenase (NAD+) activity"/>
    <property type="evidence" value="ECO:0007669"/>
    <property type="project" value="TreeGrafter"/>
</dbReference>
<sequence length="204" mass="21373">MDVGTTAATLKHAAANVGTWTQSEDVEAPAAGMQTRIEHQPLGVDGIISPWNFPINLAFAPLAGVFAAGNAALIKPSELTPATSELLAELIAEYFDPMDLGVVLGDAEVGKAFSELPFDHLVFTGSTSVGRHVMHAAANNLLPLLLVTFVVKYGFGVALAVSPALSFNGSFSAAYLLLCGGFSGIIMRLWPNNSFKLTPLRCAA</sequence>
<dbReference type="Pfam" id="PF00171">
    <property type="entry name" value="Aldedh"/>
    <property type="match status" value="1"/>
</dbReference>
<keyword evidence="3" id="KW-0520">NAD</keyword>
<keyword evidence="4" id="KW-1133">Transmembrane helix</keyword>
<comment type="caution">
    <text evidence="6">The sequence shown here is derived from an EMBL/GenBank/DDBJ whole genome shotgun (WGS) entry which is preliminary data.</text>
</comment>
<evidence type="ECO:0000313" key="6">
    <source>
        <dbReference type="EMBL" id="KAF1015188.1"/>
    </source>
</evidence>
<name>A0A7V8FGP5_STEMA</name>
<feature type="transmembrane region" description="Helical" evidence="4">
    <location>
        <begin position="141"/>
        <end position="161"/>
    </location>
</feature>
<dbReference type="Gene3D" id="3.40.605.10">
    <property type="entry name" value="Aldehyde Dehydrogenase, Chain A, domain 1"/>
    <property type="match status" value="1"/>
</dbReference>
<dbReference type="GO" id="GO:0005737">
    <property type="term" value="C:cytoplasm"/>
    <property type="evidence" value="ECO:0007669"/>
    <property type="project" value="TreeGrafter"/>
</dbReference>
<dbReference type="PANTHER" id="PTHR43570:SF20">
    <property type="entry name" value="ALDEHYDE DEHYDROGENASE ALDX-RELATED"/>
    <property type="match status" value="1"/>
</dbReference>
<evidence type="ECO:0000256" key="1">
    <source>
        <dbReference type="ARBA" id="ARBA00009986"/>
    </source>
</evidence>
<dbReference type="InterPro" id="IPR016161">
    <property type="entry name" value="Ald_DH/histidinol_DH"/>
</dbReference>
<keyword evidence="4" id="KW-0812">Transmembrane</keyword>
<dbReference type="InterPro" id="IPR012394">
    <property type="entry name" value="Aldehyde_DH_NAD(P)"/>
</dbReference>
<proteinExistence type="inferred from homology"/>
<dbReference type="InterPro" id="IPR016162">
    <property type="entry name" value="Ald_DH_N"/>
</dbReference>
<comment type="similarity">
    <text evidence="1">Belongs to the aldehyde dehydrogenase family.</text>
</comment>
<dbReference type="AlphaFoldDB" id="A0A7V8FGP5"/>
<dbReference type="Proteomes" id="UP000487117">
    <property type="component" value="Unassembled WGS sequence"/>
</dbReference>
<dbReference type="InterPro" id="IPR015590">
    <property type="entry name" value="Aldehyde_DH_dom"/>
</dbReference>
<evidence type="ECO:0000256" key="2">
    <source>
        <dbReference type="ARBA" id="ARBA00023002"/>
    </source>
</evidence>
<evidence type="ECO:0000259" key="5">
    <source>
        <dbReference type="Pfam" id="PF00171"/>
    </source>
</evidence>